<proteinExistence type="predicted"/>
<accession>A0A0D0BBL6</accession>
<feature type="compositionally biased region" description="Basic and acidic residues" evidence="3">
    <location>
        <begin position="374"/>
        <end position="396"/>
    </location>
</feature>
<gene>
    <name evidence="4" type="ORF">GYMLUDRAFT_589263</name>
</gene>
<evidence type="ECO:0000313" key="5">
    <source>
        <dbReference type="Proteomes" id="UP000053593"/>
    </source>
</evidence>
<dbReference type="OrthoDB" id="5429442at2759"/>
<dbReference type="Proteomes" id="UP000053593">
    <property type="component" value="Unassembled WGS sequence"/>
</dbReference>
<dbReference type="SUPFAM" id="SSF47874">
    <property type="entry name" value="Annexin"/>
    <property type="match status" value="1"/>
</dbReference>
<reference evidence="4 5" key="1">
    <citation type="submission" date="2014-04" db="EMBL/GenBank/DDBJ databases">
        <title>Evolutionary Origins and Diversification of the Mycorrhizal Mutualists.</title>
        <authorList>
            <consortium name="DOE Joint Genome Institute"/>
            <consortium name="Mycorrhizal Genomics Consortium"/>
            <person name="Kohler A."/>
            <person name="Kuo A."/>
            <person name="Nagy L.G."/>
            <person name="Floudas D."/>
            <person name="Copeland A."/>
            <person name="Barry K.W."/>
            <person name="Cichocki N."/>
            <person name="Veneault-Fourrey C."/>
            <person name="LaButti K."/>
            <person name="Lindquist E.A."/>
            <person name="Lipzen A."/>
            <person name="Lundell T."/>
            <person name="Morin E."/>
            <person name="Murat C."/>
            <person name="Riley R."/>
            <person name="Ohm R."/>
            <person name="Sun H."/>
            <person name="Tunlid A."/>
            <person name="Henrissat B."/>
            <person name="Grigoriev I.V."/>
            <person name="Hibbett D.S."/>
            <person name="Martin F."/>
        </authorList>
    </citation>
    <scope>NUCLEOTIDE SEQUENCE [LARGE SCALE GENOMIC DNA]</scope>
    <source>
        <strain evidence="4 5">FD-317 M1</strain>
    </source>
</reference>
<evidence type="ECO:0000256" key="3">
    <source>
        <dbReference type="SAM" id="MobiDB-lite"/>
    </source>
</evidence>
<dbReference type="Pfam" id="PF00191">
    <property type="entry name" value="Annexin"/>
    <property type="match status" value="1"/>
</dbReference>
<dbReference type="EMBL" id="KN834772">
    <property type="protein sequence ID" value="KIK61115.1"/>
    <property type="molecule type" value="Genomic_DNA"/>
</dbReference>
<sequence length="1158" mass="130347">MCHGNLAQASANFINAQLSALWENSKACNDKEPHKKESKDIVTKHGTAFREFYEESGSASLHAIFQIPHLEFLCNHELVLFLRVENGQYKAEKSRYGLKNTTLAVRLSYHFQDLSASLGGKHCDISILSFNSSSATLIAESSVLNHGQSHDFDALSLLLKNHYIPTLIDAGHLNLLVLPPSYTGKKEIDHGVIASRILPRSLLFGTQVAKLNEILNHHWLAAIRYHDAHKEVVSTELRDTYLSQYKATWLDGDLWAIYQFSPLRLQVLCSTEVIMHFKADIRVYRDDAEKELHSVLKDWEIAVIFRVVNKDGHVVLDQFHPPRIASHSCSLPCQPLEGNLDEVFRREFKLSILHTYVELIFQYGHYQLYPDFHEPSDPERKREGQEGRDVGEKPSPRSEPLPDPGHAAGTVYPGRKDTKFAIEWELLWKKFVEETETSLRGFHQLISVTQGGINAHLLALWRKAKHIGAKHLETDKRLLILTHFDSKKYTGGSAHLPHFSCELGAPQVELVIKNGSKSVIVYFFIQNISFELSNKVHQFKDWVLAFQFDLKLVPVKVTGSTGVEGHRQLILDPTTAVLLHHRSSFGSLVEMKETDIIRSLYGSLSTNFIQRYIKAFVDAEQHILYTIPIFGHEHHEHGVSEIAFSIVPFSVSFFGGRIFQGLWGKSYHIVERNMIVFYSVSGGDRIPEKPLVPGPFGRPSPHTPHGTLLLSRERFLETFIIKPLAEINARTTVLCTFSGRGVDRKRWEIVLGTWGPQRLSDDCQWERKEHSADRLNYEWENIEMWQYYAHGKGIAEGSYTITVKTLNKLSIPTGDHSGPLVIQLKGESTLSLKYEFHPQKHWSGGLKATWETPIELVSDSGSGLSIKYDKQIKADVQKTQDDHTEKAFDVGRLALESLHDPFKTVFASSISNFGEIFKGLNSSFSGIYKGLRLPHTDFVLANPAFTANGDLLLQILVKTVERPVGHPPSGFPLPEPPSPQRSVIQYLNTPIPAFGSLPSLQAAPEYNFNSDVEKLKEALKSSGTNEELLIQTLTPLSAMHLAILTSRYRASTGKDLLTAIESISGRWIRNLMSSSRQKDVLAALVRGPISYDIKILHEALSSAGCVLRSRYPSFTDIFIFFSAPLHRPLSILIVSTSSQTRSTNLFLKLVPKALTSPS</sequence>
<evidence type="ECO:0000313" key="4">
    <source>
        <dbReference type="EMBL" id="KIK61115.1"/>
    </source>
</evidence>
<dbReference type="GO" id="GO:0005509">
    <property type="term" value="F:calcium ion binding"/>
    <property type="evidence" value="ECO:0007669"/>
    <property type="project" value="InterPro"/>
</dbReference>
<protein>
    <submittedName>
        <fullName evidence="4">Uncharacterized protein</fullName>
    </submittedName>
</protein>
<evidence type="ECO:0000256" key="2">
    <source>
        <dbReference type="ARBA" id="ARBA00023216"/>
    </source>
</evidence>
<dbReference type="InterPro" id="IPR037104">
    <property type="entry name" value="Annexin_sf"/>
</dbReference>
<dbReference type="InterPro" id="IPR018502">
    <property type="entry name" value="Annexin_repeat"/>
</dbReference>
<keyword evidence="1" id="KW-0677">Repeat</keyword>
<dbReference type="Gene3D" id="1.10.220.10">
    <property type="entry name" value="Annexin"/>
    <property type="match status" value="1"/>
</dbReference>
<keyword evidence="2" id="KW-0041">Annexin</keyword>
<organism evidence="4 5">
    <name type="scientific">Collybiopsis luxurians FD-317 M1</name>
    <dbReference type="NCBI Taxonomy" id="944289"/>
    <lineage>
        <taxon>Eukaryota</taxon>
        <taxon>Fungi</taxon>
        <taxon>Dikarya</taxon>
        <taxon>Basidiomycota</taxon>
        <taxon>Agaricomycotina</taxon>
        <taxon>Agaricomycetes</taxon>
        <taxon>Agaricomycetidae</taxon>
        <taxon>Agaricales</taxon>
        <taxon>Marasmiineae</taxon>
        <taxon>Omphalotaceae</taxon>
        <taxon>Collybiopsis</taxon>
        <taxon>Collybiopsis luxurians</taxon>
    </lineage>
</organism>
<name>A0A0D0BBL6_9AGAR</name>
<feature type="region of interest" description="Disordered" evidence="3">
    <location>
        <begin position="374"/>
        <end position="412"/>
    </location>
</feature>
<dbReference type="AlphaFoldDB" id="A0A0D0BBL6"/>
<dbReference type="HOGENOM" id="CLU_005808_0_0_1"/>
<keyword evidence="5" id="KW-1185">Reference proteome</keyword>
<evidence type="ECO:0000256" key="1">
    <source>
        <dbReference type="ARBA" id="ARBA00022737"/>
    </source>
</evidence>
<dbReference type="GO" id="GO:0005544">
    <property type="term" value="F:calcium-dependent phospholipid binding"/>
    <property type="evidence" value="ECO:0007669"/>
    <property type="project" value="InterPro"/>
</dbReference>